<comment type="caution">
    <text evidence="2">The sequence shown here is derived from an EMBL/GenBank/DDBJ whole genome shotgun (WGS) entry which is preliminary data.</text>
</comment>
<dbReference type="GO" id="GO:0003677">
    <property type="term" value="F:DNA binding"/>
    <property type="evidence" value="ECO:0007669"/>
    <property type="project" value="InterPro"/>
</dbReference>
<dbReference type="Pfam" id="PF04014">
    <property type="entry name" value="MazE_antitoxin"/>
    <property type="match status" value="1"/>
</dbReference>
<sequence>MSDDAFVETTKLTSKGQATIPKSVREIIGVGPGDKISFVVCNGTVQIVNANKFAITSTEQIDRD</sequence>
<evidence type="ECO:0000313" key="3">
    <source>
        <dbReference type="Proteomes" id="UP000718012"/>
    </source>
</evidence>
<dbReference type="Gene3D" id="2.10.260.10">
    <property type="match status" value="1"/>
</dbReference>
<dbReference type="Proteomes" id="UP000718012">
    <property type="component" value="Unassembled WGS sequence"/>
</dbReference>
<gene>
    <name evidence="2" type="ORF">K8U81_03365</name>
</gene>
<dbReference type="NCBIfam" id="TIGR01439">
    <property type="entry name" value="lp_hng_hel_AbrB"/>
    <property type="match status" value="1"/>
</dbReference>
<evidence type="ECO:0000313" key="2">
    <source>
        <dbReference type="EMBL" id="HJF07219.1"/>
    </source>
</evidence>
<proteinExistence type="predicted"/>
<reference evidence="2" key="1">
    <citation type="journal article" date="2021" name="PeerJ">
        <title>Extensive microbial diversity within the chicken gut microbiome revealed by metagenomics and culture.</title>
        <authorList>
            <person name="Gilroy R."/>
            <person name="Ravi A."/>
            <person name="Getino M."/>
            <person name="Pursley I."/>
            <person name="Horton D.L."/>
            <person name="Alikhan N.F."/>
            <person name="Baker D."/>
            <person name="Gharbi K."/>
            <person name="Hall N."/>
            <person name="Watson M."/>
            <person name="Adriaenssens E.M."/>
            <person name="Foster-Nyarko E."/>
            <person name="Jarju S."/>
            <person name="Secka A."/>
            <person name="Antonio M."/>
            <person name="Oren A."/>
            <person name="Chaudhuri R.R."/>
            <person name="La Ragione R."/>
            <person name="Hildebrand F."/>
            <person name="Pallen M.J."/>
        </authorList>
    </citation>
    <scope>NUCLEOTIDE SEQUENCE</scope>
    <source>
        <strain evidence="2">CHK165-8395</strain>
    </source>
</reference>
<dbReference type="InterPro" id="IPR037914">
    <property type="entry name" value="SpoVT-AbrB_sf"/>
</dbReference>
<protein>
    <submittedName>
        <fullName evidence="2">Type II toxin-antitoxin system PrlF family antitoxin</fullName>
    </submittedName>
</protein>
<evidence type="ECO:0000259" key="1">
    <source>
        <dbReference type="SMART" id="SM00966"/>
    </source>
</evidence>
<organism evidence="2 3">
    <name type="scientific">Phocaeicola coprocola</name>
    <dbReference type="NCBI Taxonomy" id="310298"/>
    <lineage>
        <taxon>Bacteria</taxon>
        <taxon>Pseudomonadati</taxon>
        <taxon>Bacteroidota</taxon>
        <taxon>Bacteroidia</taxon>
        <taxon>Bacteroidales</taxon>
        <taxon>Bacteroidaceae</taxon>
        <taxon>Phocaeicola</taxon>
    </lineage>
</organism>
<feature type="domain" description="SpoVT-AbrB" evidence="1">
    <location>
        <begin position="10"/>
        <end position="55"/>
    </location>
</feature>
<dbReference type="SMART" id="SM00966">
    <property type="entry name" value="SpoVT_AbrB"/>
    <property type="match status" value="1"/>
</dbReference>
<name>A0A921FD97_9BACT</name>
<accession>A0A921FD97</accession>
<dbReference type="EMBL" id="DYXD01000071">
    <property type="protein sequence ID" value="HJF07219.1"/>
    <property type="molecule type" value="Genomic_DNA"/>
</dbReference>
<reference evidence="2" key="2">
    <citation type="submission" date="2021-09" db="EMBL/GenBank/DDBJ databases">
        <authorList>
            <person name="Gilroy R."/>
        </authorList>
    </citation>
    <scope>NUCLEOTIDE SEQUENCE</scope>
    <source>
        <strain evidence="2">CHK165-8395</strain>
    </source>
</reference>
<dbReference type="SUPFAM" id="SSF89447">
    <property type="entry name" value="AbrB/MazE/MraZ-like"/>
    <property type="match status" value="1"/>
</dbReference>
<dbReference type="InterPro" id="IPR007159">
    <property type="entry name" value="SpoVT-AbrB_dom"/>
</dbReference>
<dbReference type="AlphaFoldDB" id="A0A921FD97"/>